<evidence type="ECO:0000256" key="3">
    <source>
        <dbReference type="ARBA" id="ARBA00029447"/>
    </source>
</evidence>
<evidence type="ECO:0000256" key="4">
    <source>
        <dbReference type="PROSITE-ProRule" id="PRU00284"/>
    </source>
</evidence>
<dbReference type="SMART" id="SM00304">
    <property type="entry name" value="HAMP"/>
    <property type="match status" value="1"/>
</dbReference>
<dbReference type="PANTHER" id="PTHR43531:SF14">
    <property type="entry name" value="METHYL-ACCEPTING CHEMOTAXIS PROTEIN I-RELATED"/>
    <property type="match status" value="1"/>
</dbReference>
<dbReference type="Pfam" id="PF00015">
    <property type="entry name" value="MCPsignal"/>
    <property type="match status" value="1"/>
</dbReference>
<dbReference type="PROSITE" id="PS50885">
    <property type="entry name" value="HAMP"/>
    <property type="match status" value="1"/>
</dbReference>
<keyword evidence="5" id="KW-0812">Transmembrane</keyword>
<dbReference type="Pfam" id="PF00672">
    <property type="entry name" value="HAMP"/>
    <property type="match status" value="1"/>
</dbReference>
<evidence type="ECO:0000313" key="9">
    <source>
        <dbReference type="Proteomes" id="UP000290637"/>
    </source>
</evidence>
<dbReference type="SUPFAM" id="SSF58104">
    <property type="entry name" value="Methyl-accepting chemotaxis protein (MCP) signaling domain"/>
    <property type="match status" value="1"/>
</dbReference>
<feature type="domain" description="Methyl-accepting transducer" evidence="6">
    <location>
        <begin position="269"/>
        <end position="498"/>
    </location>
</feature>
<gene>
    <name evidence="8" type="ORF">EWM63_01655</name>
</gene>
<dbReference type="Gene3D" id="1.10.287.950">
    <property type="entry name" value="Methyl-accepting chemotaxis protein"/>
    <property type="match status" value="1"/>
</dbReference>
<dbReference type="InterPro" id="IPR051310">
    <property type="entry name" value="MCP_chemotaxis"/>
</dbReference>
<evidence type="ECO:0000256" key="1">
    <source>
        <dbReference type="ARBA" id="ARBA00004370"/>
    </source>
</evidence>
<feature type="transmembrane region" description="Helical" evidence="5">
    <location>
        <begin position="9"/>
        <end position="31"/>
    </location>
</feature>
<dbReference type="OrthoDB" id="9129300at2"/>
<accession>A0A4P6KRY7</accession>
<sequence length="517" mass="53210">MNLSIRKRLLLSNIATLMFVAVCGLIGFQAVRDLDAAMQAVRDNGSAIKDQLQADMAHDAIRGDVLGILLSATSGDAAQANEARQDLVEHATLLRARLASMAGLTSDAALQHAMAAVMPDAEVYLASASVIGKMGAGDKAAIDAAYLAFLASFRKLEQSMAALSDHIEQNSTLLAAAGESTAHDAKLRIVAVSMLSMVVALALGQMNARAIVVPLNAVMQAAARIARGDLTEDATQGHADNRTETGRLTLALADMRASLHEIVSQVRTNTDSIAAATSQIAAGNMDLSSRTEMQAGSLEETAATMEQLTSTVRQNTGNAREATTLASVASDVAVRGGVVVGEVVETMAEISTTSASIGDIIGVIEGIAFQTDILALNAAVEAARAGEQGRGFAVVASEVRSLAHRSNAAAQEIRHLVGAAANAVTRGGTLVHAAGATMQEVVASVQRLSAVMTDISIASTEQESGIEQVNRAISEIDGITQQNAALVEEAAAAAGAVQDQAATLKGVVNVFQLGIAS</sequence>
<dbReference type="InterPro" id="IPR004090">
    <property type="entry name" value="Chemotax_Me-accpt_rcpt"/>
</dbReference>
<protein>
    <submittedName>
        <fullName evidence="8">HAMP domain-containing protein</fullName>
    </submittedName>
</protein>
<keyword evidence="5" id="KW-0472">Membrane</keyword>
<comment type="similarity">
    <text evidence="3">Belongs to the methyl-accepting chemotaxis (MCP) protein family.</text>
</comment>
<dbReference type="PROSITE" id="PS50111">
    <property type="entry name" value="CHEMOTAXIS_TRANSDUC_2"/>
    <property type="match status" value="1"/>
</dbReference>
<evidence type="ECO:0000259" key="6">
    <source>
        <dbReference type="PROSITE" id="PS50111"/>
    </source>
</evidence>
<evidence type="ECO:0000259" key="7">
    <source>
        <dbReference type="PROSITE" id="PS50885"/>
    </source>
</evidence>
<feature type="domain" description="HAMP" evidence="7">
    <location>
        <begin position="209"/>
        <end position="264"/>
    </location>
</feature>
<dbReference type="GO" id="GO:0006935">
    <property type="term" value="P:chemotaxis"/>
    <property type="evidence" value="ECO:0007669"/>
    <property type="project" value="InterPro"/>
</dbReference>
<dbReference type="PANTHER" id="PTHR43531">
    <property type="entry name" value="PROTEIN ICFG"/>
    <property type="match status" value="1"/>
</dbReference>
<name>A0A4P6KRY7_9BURK</name>
<comment type="subcellular location">
    <subcellularLocation>
        <location evidence="1">Membrane</location>
    </subcellularLocation>
</comment>
<dbReference type="GO" id="GO:0005886">
    <property type="term" value="C:plasma membrane"/>
    <property type="evidence" value="ECO:0007669"/>
    <property type="project" value="TreeGrafter"/>
</dbReference>
<dbReference type="GO" id="GO:0004888">
    <property type="term" value="F:transmembrane signaling receptor activity"/>
    <property type="evidence" value="ECO:0007669"/>
    <property type="project" value="InterPro"/>
</dbReference>
<organism evidence="8 9">
    <name type="scientific">Pseudoduganella lutea</name>
    <dbReference type="NCBI Taxonomy" id="321985"/>
    <lineage>
        <taxon>Bacteria</taxon>
        <taxon>Pseudomonadati</taxon>
        <taxon>Pseudomonadota</taxon>
        <taxon>Betaproteobacteria</taxon>
        <taxon>Burkholderiales</taxon>
        <taxon>Oxalobacteraceae</taxon>
        <taxon>Telluria group</taxon>
        <taxon>Pseudoduganella</taxon>
    </lineage>
</organism>
<evidence type="ECO:0000313" key="8">
    <source>
        <dbReference type="EMBL" id="QBE61859.1"/>
    </source>
</evidence>
<reference evidence="8 9" key="1">
    <citation type="submission" date="2019-02" db="EMBL/GenBank/DDBJ databases">
        <title>Draft Genome Sequences of Six Type Strains of the Genus Massilia.</title>
        <authorList>
            <person name="Miess H."/>
            <person name="Frediansyhah A."/>
            <person name="Gross H."/>
        </authorList>
    </citation>
    <scope>NUCLEOTIDE SEQUENCE [LARGE SCALE GENOMIC DNA]</scope>
    <source>
        <strain evidence="8 9">DSM 17473</strain>
    </source>
</reference>
<dbReference type="RefSeq" id="WP_130184996.1">
    <property type="nucleotide sequence ID" value="NZ_CP035913.1"/>
</dbReference>
<dbReference type="KEGG" id="plue:EWM63_01655"/>
<proteinExistence type="inferred from homology"/>
<keyword evidence="5" id="KW-1133">Transmembrane helix</keyword>
<keyword evidence="2" id="KW-0488">Methylation</keyword>
<dbReference type="InterPro" id="IPR003660">
    <property type="entry name" value="HAMP_dom"/>
</dbReference>
<keyword evidence="4" id="KW-0807">Transducer</keyword>
<keyword evidence="9" id="KW-1185">Reference proteome</keyword>
<dbReference type="AlphaFoldDB" id="A0A4P6KRY7"/>
<dbReference type="PRINTS" id="PR00260">
    <property type="entry name" value="CHEMTRNSDUCR"/>
</dbReference>
<dbReference type="InterPro" id="IPR004089">
    <property type="entry name" value="MCPsignal_dom"/>
</dbReference>
<evidence type="ECO:0000256" key="2">
    <source>
        <dbReference type="ARBA" id="ARBA00022481"/>
    </source>
</evidence>
<dbReference type="Proteomes" id="UP000290637">
    <property type="component" value="Chromosome"/>
</dbReference>
<dbReference type="EMBL" id="CP035913">
    <property type="protein sequence ID" value="QBE61859.1"/>
    <property type="molecule type" value="Genomic_DNA"/>
</dbReference>
<dbReference type="FunFam" id="1.10.287.950:FF:000001">
    <property type="entry name" value="Methyl-accepting chemotaxis sensory transducer"/>
    <property type="match status" value="1"/>
</dbReference>
<dbReference type="SMART" id="SM00283">
    <property type="entry name" value="MA"/>
    <property type="match status" value="1"/>
</dbReference>
<evidence type="ECO:0000256" key="5">
    <source>
        <dbReference type="SAM" id="Phobius"/>
    </source>
</evidence>
<dbReference type="GO" id="GO:0007165">
    <property type="term" value="P:signal transduction"/>
    <property type="evidence" value="ECO:0007669"/>
    <property type="project" value="UniProtKB-KW"/>
</dbReference>